<dbReference type="Gene3D" id="2.120.10.30">
    <property type="entry name" value="TolB, C-terminal domain"/>
    <property type="match status" value="1"/>
</dbReference>
<evidence type="ECO:0000313" key="3">
    <source>
        <dbReference type="EMBL" id="MCC2135421.1"/>
    </source>
</evidence>
<accession>A0AAE3DEK5</accession>
<dbReference type="Pfam" id="PF07676">
    <property type="entry name" value="PD40"/>
    <property type="match status" value="2"/>
</dbReference>
<dbReference type="Proteomes" id="UP001199424">
    <property type="component" value="Unassembled WGS sequence"/>
</dbReference>
<dbReference type="SUPFAM" id="SSF69304">
    <property type="entry name" value="Tricorn protease N-terminal domain"/>
    <property type="match status" value="1"/>
</dbReference>
<protein>
    <submittedName>
        <fullName evidence="3">Uncharacterized protein</fullName>
    </submittedName>
</protein>
<dbReference type="InterPro" id="IPR011659">
    <property type="entry name" value="WD40"/>
</dbReference>
<comment type="caution">
    <text evidence="3">The sequence shown here is derived from an EMBL/GenBank/DDBJ whole genome shotgun (WGS) entry which is preliminary data.</text>
</comment>
<keyword evidence="4" id="KW-1185">Reference proteome</keyword>
<dbReference type="PANTHER" id="PTHR36842">
    <property type="entry name" value="PROTEIN TOLB HOMOLOG"/>
    <property type="match status" value="1"/>
</dbReference>
<dbReference type="EMBL" id="JAJEQC010000001">
    <property type="protein sequence ID" value="MCC2135421.1"/>
    <property type="molecule type" value="Genomic_DNA"/>
</dbReference>
<comment type="similarity">
    <text evidence="1">Belongs to the TolB family.</text>
</comment>
<dbReference type="RefSeq" id="WP_308448090.1">
    <property type="nucleotide sequence ID" value="NZ_JAJEQC010000001.1"/>
</dbReference>
<evidence type="ECO:0000256" key="2">
    <source>
        <dbReference type="SAM" id="MobiDB-lite"/>
    </source>
</evidence>
<sequence length="146" mass="16575">MYTIPVNGGAEKRLTKGGFNDGPEYSPDGKYIWYNATNSGLMQVWRMERDGGEQTQITENRRNNWFPHVSPDGKRVVYISYGPEQLEPHEHLPNMPVELWLMDADGENQHKILSLFGGQGSINVNSWAGDSIRFAFVSYAILEDPK</sequence>
<gene>
    <name evidence="3" type="ORF">LKD31_00085</name>
</gene>
<evidence type="ECO:0000256" key="1">
    <source>
        <dbReference type="ARBA" id="ARBA00009820"/>
    </source>
</evidence>
<dbReference type="InterPro" id="IPR011042">
    <property type="entry name" value="6-blade_b-propeller_TolB-like"/>
</dbReference>
<name>A0AAE3DEK5_9FIRM</name>
<dbReference type="PANTHER" id="PTHR36842:SF1">
    <property type="entry name" value="PROTEIN TOLB"/>
    <property type="match status" value="1"/>
</dbReference>
<organism evidence="3 4">
    <name type="scientific">Hominenteromicrobium mulieris</name>
    <dbReference type="NCBI Taxonomy" id="2885357"/>
    <lineage>
        <taxon>Bacteria</taxon>
        <taxon>Bacillati</taxon>
        <taxon>Bacillota</taxon>
        <taxon>Clostridia</taxon>
        <taxon>Eubacteriales</taxon>
        <taxon>Oscillospiraceae</taxon>
        <taxon>Hominenteromicrobium</taxon>
    </lineage>
</organism>
<evidence type="ECO:0000313" key="4">
    <source>
        <dbReference type="Proteomes" id="UP001199424"/>
    </source>
</evidence>
<proteinExistence type="inferred from homology"/>
<reference evidence="3" key="1">
    <citation type="submission" date="2021-10" db="EMBL/GenBank/DDBJ databases">
        <title>Anaerobic single-cell dispensing facilitates the cultivation of human gut bacteria.</title>
        <authorList>
            <person name="Afrizal A."/>
        </authorList>
    </citation>
    <scope>NUCLEOTIDE SEQUENCE</scope>
    <source>
        <strain evidence="3">CLA-AA-H250</strain>
    </source>
</reference>
<dbReference type="AlphaFoldDB" id="A0AAE3DEK5"/>
<feature type="region of interest" description="Disordered" evidence="2">
    <location>
        <begin position="1"/>
        <end position="21"/>
    </location>
</feature>